<organism evidence="6 7">
    <name type="scientific">Candidatus Microbacterium stercoravium</name>
    <dbReference type="NCBI Taxonomy" id="2838697"/>
    <lineage>
        <taxon>Bacteria</taxon>
        <taxon>Bacillati</taxon>
        <taxon>Actinomycetota</taxon>
        <taxon>Actinomycetes</taxon>
        <taxon>Micrococcales</taxon>
        <taxon>Microbacteriaceae</taxon>
        <taxon>Microbacterium</taxon>
    </lineage>
</organism>
<reference evidence="6" key="1">
    <citation type="journal article" date="2021" name="PeerJ">
        <title>Extensive microbial diversity within the chicken gut microbiome revealed by metagenomics and culture.</title>
        <authorList>
            <person name="Gilroy R."/>
            <person name="Ravi A."/>
            <person name="Getino M."/>
            <person name="Pursley I."/>
            <person name="Horton D.L."/>
            <person name="Alikhan N.F."/>
            <person name="Baker D."/>
            <person name="Gharbi K."/>
            <person name="Hall N."/>
            <person name="Watson M."/>
            <person name="Adriaenssens E.M."/>
            <person name="Foster-Nyarko E."/>
            <person name="Jarju S."/>
            <person name="Secka A."/>
            <person name="Antonio M."/>
            <person name="Oren A."/>
            <person name="Chaudhuri R.R."/>
            <person name="La Ragione R."/>
            <person name="Hildebrand F."/>
            <person name="Pallen M.J."/>
        </authorList>
    </citation>
    <scope>NUCLEOTIDE SEQUENCE</scope>
    <source>
        <strain evidence="6">ChiHjej8B7-3636</strain>
    </source>
</reference>
<sequence>MTAETVCVRRTARRGRRARNRDVEPAMTLKSDAGTATLEQVAVRAGVSRSTVSRVVNGGRRVSPEALAAVEKAIAELKYVPNRAARSLASRQTHAIALVVPEDTMRFFGDPYFAAIVAGINDRISASPYMLGLFIASQDPDDKAASYVSSGSVDGTLVVSHHTSDEFVGRIASTTPVVYGGRPMHPRDGDRWVDVDNVAGGRLATRHLLGLGRRRIAMITGPQSMAASVDRLAGCRAELAEAGLEPVAVEDGDFSAAGAARAMERVLDSGAAPDAVFIASDLMARGALAALQRAGVRVPDEIAVIGFDDSPVASSVSPPLTTIRQPSRAQGAAMADVLLAVLSGENPPRETLLDLELVVRASA</sequence>
<dbReference type="Gene3D" id="1.10.260.40">
    <property type="entry name" value="lambda repressor-like DNA-binding domains"/>
    <property type="match status" value="1"/>
</dbReference>
<reference evidence="6" key="2">
    <citation type="submission" date="2021-04" db="EMBL/GenBank/DDBJ databases">
        <authorList>
            <person name="Gilroy R."/>
        </authorList>
    </citation>
    <scope>NUCLEOTIDE SEQUENCE</scope>
    <source>
        <strain evidence="6">ChiHjej8B7-3636</strain>
    </source>
</reference>
<accession>A0A9D2H6H8</accession>
<dbReference type="SMART" id="SM00354">
    <property type="entry name" value="HTH_LACI"/>
    <property type="match status" value="1"/>
</dbReference>
<proteinExistence type="predicted"/>
<dbReference type="PANTHER" id="PTHR30146">
    <property type="entry name" value="LACI-RELATED TRANSCRIPTIONAL REPRESSOR"/>
    <property type="match status" value="1"/>
</dbReference>
<dbReference type="InterPro" id="IPR010982">
    <property type="entry name" value="Lambda_DNA-bd_dom_sf"/>
</dbReference>
<dbReference type="PROSITE" id="PS50932">
    <property type="entry name" value="HTH_LACI_2"/>
    <property type="match status" value="1"/>
</dbReference>
<gene>
    <name evidence="6" type="ORF">H9800_07445</name>
</gene>
<evidence type="ECO:0000256" key="1">
    <source>
        <dbReference type="ARBA" id="ARBA00023015"/>
    </source>
</evidence>
<evidence type="ECO:0000259" key="4">
    <source>
        <dbReference type="PROSITE" id="PS50932"/>
    </source>
</evidence>
<dbReference type="Proteomes" id="UP000824220">
    <property type="component" value="Unassembled WGS sequence"/>
</dbReference>
<dbReference type="InterPro" id="IPR001387">
    <property type="entry name" value="Cro/C1-type_HTH"/>
</dbReference>
<protein>
    <submittedName>
        <fullName evidence="6">LacI family transcriptional regulator</fullName>
    </submittedName>
</protein>
<dbReference type="SMART" id="SM00530">
    <property type="entry name" value="HTH_XRE"/>
    <property type="match status" value="1"/>
</dbReference>
<evidence type="ECO:0000256" key="3">
    <source>
        <dbReference type="ARBA" id="ARBA00023163"/>
    </source>
</evidence>
<dbReference type="Pfam" id="PF00356">
    <property type="entry name" value="LacI"/>
    <property type="match status" value="1"/>
</dbReference>
<dbReference type="PROSITE" id="PS50943">
    <property type="entry name" value="HTH_CROC1"/>
    <property type="match status" value="1"/>
</dbReference>
<keyword evidence="1" id="KW-0805">Transcription regulation</keyword>
<dbReference type="Pfam" id="PF13377">
    <property type="entry name" value="Peripla_BP_3"/>
    <property type="match status" value="1"/>
</dbReference>
<keyword evidence="3" id="KW-0804">Transcription</keyword>
<feature type="domain" description="HTH cro/C1-type" evidence="5">
    <location>
        <begin position="37"/>
        <end position="80"/>
    </location>
</feature>
<dbReference type="GO" id="GO:0000976">
    <property type="term" value="F:transcription cis-regulatory region binding"/>
    <property type="evidence" value="ECO:0007669"/>
    <property type="project" value="TreeGrafter"/>
</dbReference>
<feature type="domain" description="HTH lacI-type" evidence="4">
    <location>
        <begin position="36"/>
        <end position="90"/>
    </location>
</feature>
<dbReference type="AlphaFoldDB" id="A0A9D2H6H8"/>
<dbReference type="InterPro" id="IPR028082">
    <property type="entry name" value="Peripla_BP_I"/>
</dbReference>
<evidence type="ECO:0000259" key="5">
    <source>
        <dbReference type="PROSITE" id="PS50943"/>
    </source>
</evidence>
<comment type="caution">
    <text evidence="6">The sequence shown here is derived from an EMBL/GenBank/DDBJ whole genome shotgun (WGS) entry which is preliminary data.</text>
</comment>
<dbReference type="InterPro" id="IPR000843">
    <property type="entry name" value="HTH_LacI"/>
</dbReference>
<dbReference type="EMBL" id="DXAM01000104">
    <property type="protein sequence ID" value="HJA04684.1"/>
    <property type="molecule type" value="Genomic_DNA"/>
</dbReference>
<dbReference type="CDD" id="cd06267">
    <property type="entry name" value="PBP1_LacI_sugar_binding-like"/>
    <property type="match status" value="1"/>
</dbReference>
<dbReference type="GO" id="GO:0003700">
    <property type="term" value="F:DNA-binding transcription factor activity"/>
    <property type="evidence" value="ECO:0007669"/>
    <property type="project" value="TreeGrafter"/>
</dbReference>
<evidence type="ECO:0000313" key="7">
    <source>
        <dbReference type="Proteomes" id="UP000824220"/>
    </source>
</evidence>
<dbReference type="InterPro" id="IPR046335">
    <property type="entry name" value="LacI/GalR-like_sensor"/>
</dbReference>
<evidence type="ECO:0000313" key="6">
    <source>
        <dbReference type="EMBL" id="HJA04684.1"/>
    </source>
</evidence>
<dbReference type="SUPFAM" id="SSF53822">
    <property type="entry name" value="Periplasmic binding protein-like I"/>
    <property type="match status" value="1"/>
</dbReference>
<evidence type="ECO:0000256" key="2">
    <source>
        <dbReference type="ARBA" id="ARBA00023125"/>
    </source>
</evidence>
<keyword evidence="2" id="KW-0238">DNA-binding</keyword>
<dbReference type="PANTHER" id="PTHR30146:SF109">
    <property type="entry name" value="HTH-TYPE TRANSCRIPTIONAL REGULATOR GALS"/>
    <property type="match status" value="1"/>
</dbReference>
<dbReference type="CDD" id="cd01392">
    <property type="entry name" value="HTH_LacI"/>
    <property type="match status" value="1"/>
</dbReference>
<dbReference type="SUPFAM" id="SSF47413">
    <property type="entry name" value="lambda repressor-like DNA-binding domains"/>
    <property type="match status" value="1"/>
</dbReference>
<name>A0A9D2H6H8_9MICO</name>
<dbReference type="Gene3D" id="3.40.50.2300">
    <property type="match status" value="2"/>
</dbReference>